<dbReference type="OrthoDB" id="2015447at2759"/>
<name>A0A8H3F2U4_9LECA</name>
<comment type="cofactor">
    <cofactor evidence="1 6">
        <name>FAD</name>
        <dbReference type="ChEBI" id="CHEBI:57692"/>
    </cofactor>
</comment>
<dbReference type="EMBL" id="CAJPDT010000017">
    <property type="protein sequence ID" value="CAF9916533.1"/>
    <property type="molecule type" value="Genomic_DNA"/>
</dbReference>
<feature type="domain" description="FAD dependent oxidoreductase" evidence="7">
    <location>
        <begin position="19"/>
        <end position="409"/>
    </location>
</feature>
<comment type="similarity">
    <text evidence="2">Belongs to the DAMOX/DASOX family.</text>
</comment>
<feature type="binding site" evidence="6">
    <location>
        <position position="394"/>
    </location>
    <ligand>
        <name>D-dopa</name>
        <dbReference type="ChEBI" id="CHEBI:149689"/>
    </ligand>
</feature>
<dbReference type="PANTHER" id="PTHR11530">
    <property type="entry name" value="D-AMINO ACID OXIDASE"/>
    <property type="match status" value="1"/>
</dbReference>
<dbReference type="SUPFAM" id="SSF51971">
    <property type="entry name" value="Nucleotide-binding domain"/>
    <property type="match status" value="1"/>
</dbReference>
<evidence type="ECO:0000313" key="8">
    <source>
        <dbReference type="EMBL" id="CAF9916533.1"/>
    </source>
</evidence>
<gene>
    <name evidence="8" type="ORF">IMSHALPRED_003227</name>
</gene>
<evidence type="ECO:0000259" key="7">
    <source>
        <dbReference type="Pfam" id="PF01266"/>
    </source>
</evidence>
<dbReference type="PANTHER" id="PTHR11530:SF25">
    <property type="entry name" value="FAD DEPENDENT OXIDOREDUCTASE DOMAIN-CONTAINING PROTEIN"/>
    <property type="match status" value="1"/>
</dbReference>
<dbReference type="Pfam" id="PF01266">
    <property type="entry name" value="DAO"/>
    <property type="match status" value="1"/>
</dbReference>
<keyword evidence="3" id="KW-0285">Flavoprotein</keyword>
<evidence type="ECO:0000256" key="1">
    <source>
        <dbReference type="ARBA" id="ARBA00001974"/>
    </source>
</evidence>
<proteinExistence type="inferred from homology"/>
<dbReference type="Gene3D" id="3.40.50.720">
    <property type="entry name" value="NAD(P)-binding Rossmann-like Domain"/>
    <property type="match status" value="1"/>
</dbReference>
<accession>A0A8H3F2U4</accession>
<evidence type="ECO:0000256" key="5">
    <source>
        <dbReference type="ARBA" id="ARBA00023002"/>
    </source>
</evidence>
<comment type="caution">
    <text evidence="8">The sequence shown here is derived from an EMBL/GenBank/DDBJ whole genome shotgun (WGS) entry which is preliminary data.</text>
</comment>
<dbReference type="InterPro" id="IPR006076">
    <property type="entry name" value="FAD-dep_OxRdtase"/>
</dbReference>
<feature type="binding site" evidence="6">
    <location>
        <position position="367"/>
    </location>
    <ligand>
        <name>D-dopa</name>
        <dbReference type="ChEBI" id="CHEBI:149689"/>
    </ligand>
</feature>
<feature type="binding site" evidence="6">
    <location>
        <position position="249"/>
    </location>
    <ligand>
        <name>FAD</name>
        <dbReference type="ChEBI" id="CHEBI:57692"/>
    </ligand>
</feature>
<dbReference type="AlphaFoldDB" id="A0A8H3F2U4"/>
<evidence type="ECO:0000256" key="3">
    <source>
        <dbReference type="ARBA" id="ARBA00022630"/>
    </source>
</evidence>
<evidence type="ECO:0000313" key="9">
    <source>
        <dbReference type="Proteomes" id="UP000664534"/>
    </source>
</evidence>
<dbReference type="InterPro" id="IPR023209">
    <property type="entry name" value="DAO"/>
</dbReference>
<dbReference type="GO" id="GO:0003884">
    <property type="term" value="F:D-amino-acid oxidase activity"/>
    <property type="evidence" value="ECO:0007669"/>
    <property type="project" value="InterPro"/>
</dbReference>
<dbReference type="GO" id="GO:0019478">
    <property type="term" value="P:D-amino acid catabolic process"/>
    <property type="evidence" value="ECO:0007669"/>
    <property type="project" value="TreeGrafter"/>
</dbReference>
<dbReference type="InterPro" id="IPR006181">
    <property type="entry name" value="D-amino_acid_oxidase_CS"/>
</dbReference>
<protein>
    <recommendedName>
        <fullName evidence="7">FAD dependent oxidoreductase domain-containing protein</fullName>
    </recommendedName>
</protein>
<dbReference type="GO" id="GO:0005737">
    <property type="term" value="C:cytoplasm"/>
    <property type="evidence" value="ECO:0007669"/>
    <property type="project" value="TreeGrafter"/>
</dbReference>
<reference evidence="8" key="1">
    <citation type="submission" date="2021-03" db="EMBL/GenBank/DDBJ databases">
        <authorList>
            <person name="Tagirdzhanova G."/>
        </authorList>
    </citation>
    <scope>NUCLEOTIDE SEQUENCE</scope>
</reference>
<dbReference type="PROSITE" id="PS00677">
    <property type="entry name" value="DAO"/>
    <property type="match status" value="1"/>
</dbReference>
<feature type="binding site" evidence="6">
    <location>
        <begin position="393"/>
        <end position="398"/>
    </location>
    <ligand>
        <name>FAD</name>
        <dbReference type="ChEBI" id="CHEBI:57692"/>
    </ligand>
</feature>
<feature type="binding site" evidence="6">
    <location>
        <begin position="61"/>
        <end position="62"/>
    </location>
    <ligand>
        <name>FAD</name>
        <dbReference type="ChEBI" id="CHEBI:57692"/>
    </ligand>
</feature>
<evidence type="ECO:0000256" key="2">
    <source>
        <dbReference type="ARBA" id="ARBA00006730"/>
    </source>
</evidence>
<dbReference type="GO" id="GO:0071949">
    <property type="term" value="F:FAD binding"/>
    <property type="evidence" value="ECO:0007669"/>
    <property type="project" value="InterPro"/>
</dbReference>
<evidence type="ECO:0000256" key="4">
    <source>
        <dbReference type="ARBA" id="ARBA00022827"/>
    </source>
</evidence>
<sequence>MPDTPITLPAHLPYTKEHIVVIGGGISGLMSAWILLDKGYKITILSDHWAWTKDFHKSRLTSQIAGALWEFPPGGCGPTEMTKPPLGWAQLKQYEEWALQSFEFYELFMKLQERHKAEFGLSMAKLNSFFYKSMPKDAKVTSEDPDEAKLAQIKAYAESNPPRLSGLQRHHEDIQGFMQGIGVGEHYQGLLKDAYTHDAPIINTDKAMVFLMELLRNKGAEMETVHLEKLEKQYLEDLGYKPDGVINATGLGAKDLVADKDVFPVRGAIKRMANSTFDKFHNLNEAYLVPSQVDPANNKDHVKTVFLVPRSDEILIVGSIIQPYNDQLDLTDDSPEVEIMWKRARDFLPRLDYAQPIPDYPLAEGLRPFTSKNVKVRAEERDGLKVVHNYGHGGSGWTLAVGCARTAVHLLETWLDGKNTKTPDHLNMDMYE</sequence>
<keyword evidence="4 6" id="KW-0274">FAD</keyword>
<dbReference type="Proteomes" id="UP000664534">
    <property type="component" value="Unassembled WGS sequence"/>
</dbReference>
<dbReference type="Gene3D" id="3.30.9.10">
    <property type="entry name" value="D-Amino Acid Oxidase, subunit A, domain 2"/>
    <property type="match status" value="1"/>
</dbReference>
<dbReference type="SUPFAM" id="SSF54373">
    <property type="entry name" value="FAD-linked reductases, C-terminal domain"/>
    <property type="match status" value="1"/>
</dbReference>
<keyword evidence="5" id="KW-0560">Oxidoreductase</keyword>
<keyword evidence="9" id="KW-1185">Reference proteome</keyword>
<evidence type="ECO:0000256" key="6">
    <source>
        <dbReference type="PIRSR" id="PIRSR000189-1"/>
    </source>
</evidence>
<dbReference type="PIRSF" id="PIRSF000189">
    <property type="entry name" value="D-aa_oxidase"/>
    <property type="match status" value="1"/>
</dbReference>
<organism evidence="8 9">
    <name type="scientific">Imshaugia aleurites</name>
    <dbReference type="NCBI Taxonomy" id="172621"/>
    <lineage>
        <taxon>Eukaryota</taxon>
        <taxon>Fungi</taxon>
        <taxon>Dikarya</taxon>
        <taxon>Ascomycota</taxon>
        <taxon>Pezizomycotina</taxon>
        <taxon>Lecanoromycetes</taxon>
        <taxon>OSLEUM clade</taxon>
        <taxon>Lecanoromycetidae</taxon>
        <taxon>Lecanorales</taxon>
        <taxon>Lecanorineae</taxon>
        <taxon>Parmeliaceae</taxon>
        <taxon>Imshaugia</taxon>
    </lineage>
</organism>